<dbReference type="GO" id="GO:0000976">
    <property type="term" value="F:transcription cis-regulatory region binding"/>
    <property type="evidence" value="ECO:0007669"/>
    <property type="project" value="TreeGrafter"/>
</dbReference>
<dbReference type="PANTHER" id="PTHR30055:SF226">
    <property type="entry name" value="HTH-TYPE TRANSCRIPTIONAL REGULATOR PKSA"/>
    <property type="match status" value="1"/>
</dbReference>
<dbReference type="GO" id="GO:0003700">
    <property type="term" value="F:DNA-binding transcription factor activity"/>
    <property type="evidence" value="ECO:0007669"/>
    <property type="project" value="TreeGrafter"/>
</dbReference>
<evidence type="ECO:0000256" key="2">
    <source>
        <dbReference type="PROSITE-ProRule" id="PRU00335"/>
    </source>
</evidence>
<dbReference type="PRINTS" id="PR00455">
    <property type="entry name" value="HTHTETR"/>
</dbReference>
<dbReference type="InterPro" id="IPR009057">
    <property type="entry name" value="Homeodomain-like_sf"/>
</dbReference>
<name>A0A9X2IGG9_9ACTN</name>
<reference evidence="4" key="1">
    <citation type="submission" date="2022-05" db="EMBL/GenBank/DDBJ databases">
        <authorList>
            <person name="Tuo L."/>
        </authorList>
    </citation>
    <scope>NUCLEOTIDE SEQUENCE</scope>
    <source>
        <strain evidence="4">BSK12Z-4</strain>
    </source>
</reference>
<sequence>MTETRRRARPMAPEERKAALVTATLRLLREHGRAVTTKQIAEAAGVAEGTIFRVVDSKEELVDLAIAKAFEPGALPERLAEIDREQPLRDRLVIAVSILQQRYRATFFLMQKVGMVKPPMRDTDGARRWVDERNGLVADLVGPDAAALAVEVDDLVHRLMLLTFAGSHALIADGRLLTPEQIVDTVLHGCLAGAPTQEMP</sequence>
<comment type="caution">
    <text evidence="4">The sequence shown here is derived from an EMBL/GenBank/DDBJ whole genome shotgun (WGS) entry which is preliminary data.</text>
</comment>
<dbReference type="Gene3D" id="1.10.357.10">
    <property type="entry name" value="Tetracycline Repressor, domain 2"/>
    <property type="match status" value="1"/>
</dbReference>
<evidence type="ECO:0000259" key="3">
    <source>
        <dbReference type="PROSITE" id="PS50977"/>
    </source>
</evidence>
<dbReference type="SUPFAM" id="SSF46689">
    <property type="entry name" value="Homeodomain-like"/>
    <property type="match status" value="1"/>
</dbReference>
<protein>
    <submittedName>
        <fullName evidence="4">TetR/AcrR family transcriptional regulator</fullName>
    </submittedName>
</protein>
<dbReference type="InterPro" id="IPR001647">
    <property type="entry name" value="HTH_TetR"/>
</dbReference>
<dbReference type="Pfam" id="PF00440">
    <property type="entry name" value="TetR_N"/>
    <property type="match status" value="1"/>
</dbReference>
<evidence type="ECO:0000313" key="4">
    <source>
        <dbReference type="EMBL" id="MCM0620770.1"/>
    </source>
</evidence>
<dbReference type="InterPro" id="IPR050109">
    <property type="entry name" value="HTH-type_TetR-like_transc_reg"/>
</dbReference>
<evidence type="ECO:0000256" key="1">
    <source>
        <dbReference type="ARBA" id="ARBA00023125"/>
    </source>
</evidence>
<evidence type="ECO:0000313" key="5">
    <source>
        <dbReference type="Proteomes" id="UP001139485"/>
    </source>
</evidence>
<keyword evidence="5" id="KW-1185">Reference proteome</keyword>
<dbReference type="AlphaFoldDB" id="A0A9X2IGG9"/>
<dbReference type="EMBL" id="JAMOIL010000012">
    <property type="protein sequence ID" value="MCM0620770.1"/>
    <property type="molecule type" value="Genomic_DNA"/>
</dbReference>
<dbReference type="Proteomes" id="UP001139485">
    <property type="component" value="Unassembled WGS sequence"/>
</dbReference>
<dbReference type="RefSeq" id="WP_250827321.1">
    <property type="nucleotide sequence ID" value="NZ_JAMOIL010000012.1"/>
</dbReference>
<feature type="domain" description="HTH tetR-type" evidence="3">
    <location>
        <begin position="14"/>
        <end position="73"/>
    </location>
</feature>
<keyword evidence="1 2" id="KW-0238">DNA-binding</keyword>
<dbReference type="PANTHER" id="PTHR30055">
    <property type="entry name" value="HTH-TYPE TRANSCRIPTIONAL REGULATOR RUTR"/>
    <property type="match status" value="1"/>
</dbReference>
<organism evidence="4 5">
    <name type="scientific">Nocardioides bruguierae</name>
    <dbReference type="NCBI Taxonomy" id="2945102"/>
    <lineage>
        <taxon>Bacteria</taxon>
        <taxon>Bacillati</taxon>
        <taxon>Actinomycetota</taxon>
        <taxon>Actinomycetes</taxon>
        <taxon>Propionibacteriales</taxon>
        <taxon>Nocardioidaceae</taxon>
        <taxon>Nocardioides</taxon>
    </lineage>
</organism>
<proteinExistence type="predicted"/>
<gene>
    <name evidence="4" type="ORF">M8330_10750</name>
</gene>
<feature type="DNA-binding region" description="H-T-H motif" evidence="2">
    <location>
        <begin position="36"/>
        <end position="55"/>
    </location>
</feature>
<accession>A0A9X2IGG9</accession>
<dbReference type="PROSITE" id="PS50977">
    <property type="entry name" value="HTH_TETR_2"/>
    <property type="match status" value="1"/>
</dbReference>